<evidence type="ECO:0000313" key="2">
    <source>
        <dbReference type="EMBL" id="GAA4401817.1"/>
    </source>
</evidence>
<gene>
    <name evidence="2" type="ORF">GCM10023168_11790</name>
</gene>
<keyword evidence="1" id="KW-0472">Membrane</keyword>
<evidence type="ECO:0000256" key="1">
    <source>
        <dbReference type="SAM" id="Phobius"/>
    </source>
</evidence>
<feature type="transmembrane region" description="Helical" evidence="1">
    <location>
        <begin position="243"/>
        <end position="268"/>
    </location>
</feature>
<comment type="caution">
    <text evidence="2">The sequence shown here is derived from an EMBL/GenBank/DDBJ whole genome shotgun (WGS) entry which is preliminary data.</text>
</comment>
<evidence type="ECO:0008006" key="4">
    <source>
        <dbReference type="Google" id="ProtNLM"/>
    </source>
</evidence>
<dbReference type="InterPro" id="IPR018688">
    <property type="entry name" value="PpoB2-like"/>
</dbReference>
<dbReference type="EMBL" id="BAABGM010000007">
    <property type="protein sequence ID" value="GAA4401817.1"/>
    <property type="molecule type" value="Genomic_DNA"/>
</dbReference>
<feature type="transmembrane region" description="Helical" evidence="1">
    <location>
        <begin position="110"/>
        <end position="128"/>
    </location>
</feature>
<organism evidence="2 3">
    <name type="scientific">Fodinibacter luteus</name>
    <dbReference type="NCBI Taxonomy" id="552064"/>
    <lineage>
        <taxon>Bacteria</taxon>
        <taxon>Bacillati</taxon>
        <taxon>Actinomycetota</taxon>
        <taxon>Actinomycetes</taxon>
        <taxon>Micrococcales</taxon>
        <taxon>Intrasporangiaceae</taxon>
        <taxon>Fodinibacter (ex Wang et al. 2009)</taxon>
    </lineage>
</organism>
<proteinExistence type="predicted"/>
<evidence type="ECO:0000313" key="3">
    <source>
        <dbReference type="Proteomes" id="UP001500945"/>
    </source>
</evidence>
<keyword evidence="1" id="KW-0812">Transmembrane</keyword>
<dbReference type="Pfam" id="PF09948">
    <property type="entry name" value="PpoB2"/>
    <property type="match status" value="1"/>
</dbReference>
<keyword evidence="1" id="KW-1133">Transmembrane helix</keyword>
<dbReference type="Proteomes" id="UP001500945">
    <property type="component" value="Unassembled WGS sequence"/>
</dbReference>
<protein>
    <recommendedName>
        <fullName evidence="4">DUF2182 domain-containing protein</fullName>
    </recommendedName>
</protein>
<accession>A0ABP8K7I6</accession>
<keyword evidence="3" id="KW-1185">Reference proteome</keyword>
<reference evidence="3" key="1">
    <citation type="journal article" date="2019" name="Int. J. Syst. Evol. Microbiol.">
        <title>The Global Catalogue of Microorganisms (GCM) 10K type strain sequencing project: providing services to taxonomists for standard genome sequencing and annotation.</title>
        <authorList>
            <consortium name="The Broad Institute Genomics Platform"/>
            <consortium name="The Broad Institute Genome Sequencing Center for Infectious Disease"/>
            <person name="Wu L."/>
            <person name="Ma J."/>
        </authorList>
    </citation>
    <scope>NUCLEOTIDE SEQUENCE [LARGE SCALE GENOMIC DNA]</scope>
    <source>
        <strain evidence="3">JCM 17809</strain>
    </source>
</reference>
<feature type="transmembrane region" description="Helical" evidence="1">
    <location>
        <begin position="149"/>
        <end position="171"/>
    </location>
</feature>
<name>A0ABP8K7I6_9MICO</name>
<sequence>MTPEARARRRIRTPVLAVTACAWVVLLAAGPLASPGGVGSAASPAVAASSGHVHHLVGSTPGGEDGAVGASAGAAGAAGASAGAAGAAGALAGATGPASADRPGASGSGVSVPAFLAGWLVMLTAMMAPHTMAALRHAHARTLPRRRPMTLALVLGAFTATWVGGGLVLLVASTALSIRAGRADLAFAVAVVVAAVWQVSPAKQRCLNRHHTRPPLAAFGWAAGADAIRLGGRHAAWCFGSCWALMLVALLAPGWHVAVMVVVTAWMWAELLDRPRSPAWEVRVPHRAARVARQYARGHQLGRPVAGGA</sequence>
<dbReference type="RefSeq" id="WP_345203404.1">
    <property type="nucleotide sequence ID" value="NZ_BAABGM010000007.1"/>
</dbReference>
<feature type="transmembrane region" description="Helical" evidence="1">
    <location>
        <begin position="183"/>
        <end position="200"/>
    </location>
</feature>